<evidence type="ECO:0000256" key="1">
    <source>
        <dbReference type="SAM" id="SignalP"/>
    </source>
</evidence>
<reference evidence="2" key="1">
    <citation type="submission" date="2020-05" db="EMBL/GenBank/DDBJ databases">
        <title>Phylogenomic resolution of chytrid fungi.</title>
        <authorList>
            <person name="Stajich J.E."/>
            <person name="Amses K."/>
            <person name="Simmons R."/>
            <person name="Seto K."/>
            <person name="Myers J."/>
            <person name="Bonds A."/>
            <person name="Quandt C.A."/>
            <person name="Barry K."/>
            <person name="Liu P."/>
            <person name="Grigoriev I."/>
            <person name="Longcore J.E."/>
            <person name="James T.Y."/>
        </authorList>
    </citation>
    <scope>NUCLEOTIDE SEQUENCE</scope>
    <source>
        <strain evidence="2">PLAUS21</strain>
    </source>
</reference>
<dbReference type="AlphaFoldDB" id="A0AAD5UHG9"/>
<name>A0AAD5UHG9_9FUNG</name>
<keyword evidence="3" id="KW-1185">Reference proteome</keyword>
<keyword evidence="1" id="KW-0732">Signal</keyword>
<accession>A0AAD5UHG9</accession>
<evidence type="ECO:0000313" key="2">
    <source>
        <dbReference type="EMBL" id="KAJ3258236.1"/>
    </source>
</evidence>
<organism evidence="2 3">
    <name type="scientific">Boothiomyces macroporosus</name>
    <dbReference type="NCBI Taxonomy" id="261099"/>
    <lineage>
        <taxon>Eukaryota</taxon>
        <taxon>Fungi</taxon>
        <taxon>Fungi incertae sedis</taxon>
        <taxon>Chytridiomycota</taxon>
        <taxon>Chytridiomycota incertae sedis</taxon>
        <taxon>Chytridiomycetes</taxon>
        <taxon>Rhizophydiales</taxon>
        <taxon>Terramycetaceae</taxon>
        <taxon>Boothiomyces</taxon>
    </lineage>
</organism>
<sequence length="372" mass="40701">MKLFSAVALLAATALADDVIQSQTNVNITDGDFSASVFASFQMPSADEEVLDTNTTVYYGTQGRGLHVKVLPKKVVIFSVNPKTNATTALRFNVRNEPRIGVEWHHNKDLLNDTKSADVVFATRLLGMFEVNSSQNQSFWSTIGTTFMFKFWTWSEISLTWVNNTNSNATLYLNSIGSPLGLASPQVNLTVQVSADTYNLNNGFTIRPTGLKYDFDILGPMPYKLTPPTSSTWKLVKRLFTSNVNVTIGNNTIADGNGIGQLQWTNNVTIDGQQTTMSFDGVLKTPTILAMASTATSGRDFQIDSVCAKRLVIHTIPYFTQSFQWDPTAYVDESAAASRYGTSSPTANSALKKSGTSIISVMIVLFTALFLL</sequence>
<dbReference type="Proteomes" id="UP001210925">
    <property type="component" value="Unassembled WGS sequence"/>
</dbReference>
<proteinExistence type="predicted"/>
<feature type="chain" id="PRO_5042238439" evidence="1">
    <location>
        <begin position="17"/>
        <end position="372"/>
    </location>
</feature>
<evidence type="ECO:0000313" key="3">
    <source>
        <dbReference type="Proteomes" id="UP001210925"/>
    </source>
</evidence>
<feature type="signal peptide" evidence="1">
    <location>
        <begin position="1"/>
        <end position="16"/>
    </location>
</feature>
<dbReference type="EMBL" id="JADGKB010000029">
    <property type="protein sequence ID" value="KAJ3258236.1"/>
    <property type="molecule type" value="Genomic_DNA"/>
</dbReference>
<protein>
    <submittedName>
        <fullName evidence="2">Uncharacterized protein</fullName>
    </submittedName>
</protein>
<gene>
    <name evidence="2" type="ORF">HK103_003717</name>
</gene>
<comment type="caution">
    <text evidence="2">The sequence shown here is derived from an EMBL/GenBank/DDBJ whole genome shotgun (WGS) entry which is preliminary data.</text>
</comment>